<name>A0A1A8YWJ7_PLAOA</name>
<proteinExistence type="predicted"/>
<organism evidence="1 2">
    <name type="scientific">Plasmodium ovale wallikeri</name>
    <dbReference type="NCBI Taxonomy" id="864142"/>
    <lineage>
        <taxon>Eukaryota</taxon>
        <taxon>Sar</taxon>
        <taxon>Alveolata</taxon>
        <taxon>Apicomplexa</taxon>
        <taxon>Aconoidasida</taxon>
        <taxon>Haemosporida</taxon>
        <taxon>Plasmodiidae</taxon>
        <taxon>Plasmodium</taxon>
        <taxon>Plasmodium (Plasmodium)</taxon>
    </lineage>
</organism>
<evidence type="ECO:0000313" key="2">
    <source>
        <dbReference type="Proteomes" id="UP000078555"/>
    </source>
</evidence>
<evidence type="ECO:0000313" key="1">
    <source>
        <dbReference type="EMBL" id="SBT35987.1"/>
    </source>
</evidence>
<sequence>MELSGVEEGIIPVWAYLPCSVHKCGCTRELVACLHACAASIAQKYTHARRDARRDARQRIRGGGRPYTLRIRDTKQVCSLKLNFICRFMGCQGYSFSVRRNNCLGCHVELRIPKRAKLTMANTVAGFPVVSRICSAHVYRERMTHGFKKKKKG</sequence>
<gene>
    <name evidence="1" type="ORF">POVWA1_030240</name>
</gene>
<dbReference type="EMBL" id="FLRD01000087">
    <property type="protein sequence ID" value="SBT35987.1"/>
    <property type="molecule type" value="Genomic_DNA"/>
</dbReference>
<dbReference type="Proteomes" id="UP000078555">
    <property type="component" value="Unassembled WGS sequence"/>
</dbReference>
<dbReference type="AlphaFoldDB" id="A0A1A8YWJ7"/>
<accession>A0A1A8YWJ7</accession>
<keyword evidence="2" id="KW-1185">Reference proteome</keyword>
<reference evidence="2" key="1">
    <citation type="submission" date="2016-05" db="EMBL/GenBank/DDBJ databases">
        <authorList>
            <person name="Naeem Raeece"/>
        </authorList>
    </citation>
    <scope>NUCLEOTIDE SEQUENCE [LARGE SCALE GENOMIC DNA]</scope>
</reference>
<protein>
    <submittedName>
        <fullName evidence="1">Uncharacterized protein</fullName>
    </submittedName>
</protein>